<gene>
    <name evidence="3" type="ORF">KL933_001465</name>
</gene>
<dbReference type="SUPFAM" id="SSF48403">
    <property type="entry name" value="Ankyrin repeat"/>
    <property type="match status" value="1"/>
</dbReference>
<comment type="caution">
    <text evidence="3">The sequence shown here is derived from an EMBL/GenBank/DDBJ whole genome shotgun (WGS) entry which is preliminary data.</text>
</comment>
<name>A0AAN6I1H9_9ASCO</name>
<dbReference type="PANTHER" id="PTHR16027:SF6">
    <property type="entry name" value="DILUTE DOMAIN-CONTAINING PROTEIN"/>
    <property type="match status" value="1"/>
</dbReference>
<dbReference type="Proteomes" id="UP000738402">
    <property type="component" value="Unassembled WGS sequence"/>
</dbReference>
<organism evidence="3 4">
    <name type="scientific">Ogataea haglerorum</name>
    <dbReference type="NCBI Taxonomy" id="1937702"/>
    <lineage>
        <taxon>Eukaryota</taxon>
        <taxon>Fungi</taxon>
        <taxon>Dikarya</taxon>
        <taxon>Ascomycota</taxon>
        <taxon>Saccharomycotina</taxon>
        <taxon>Pichiomycetes</taxon>
        <taxon>Pichiales</taxon>
        <taxon>Pichiaceae</taxon>
        <taxon>Ogataea</taxon>
    </lineage>
</organism>
<evidence type="ECO:0000313" key="4">
    <source>
        <dbReference type="Proteomes" id="UP000738402"/>
    </source>
</evidence>
<evidence type="ECO:0000313" key="3">
    <source>
        <dbReference type="EMBL" id="KAG7729239.1"/>
    </source>
</evidence>
<dbReference type="Pfam" id="PF01843">
    <property type="entry name" value="DIL"/>
    <property type="match status" value="1"/>
</dbReference>
<protein>
    <recommendedName>
        <fullName evidence="2">Dilute domain-containing protein</fullName>
    </recommendedName>
</protein>
<sequence>MSLDPWKASLSSVLSTDGNWAKVQAAKKALELAADSDWFAKLCLACTTNDHIQLTQFISSADAAKLAQLSNVDLNGLSPLIYAVCFGSIECVTALVSVVDVNKSDSLLQWTPLMWATYLENIPVVEVLLANDADPYLRSERSHQNALDMLKPESEIYNYYKVHNYLDKTAPQSNDSSFYKKDPLLPTDEQFESRVQALNVESDSPKSTEPYSGSKFVDEDDEASMLDDSFYTDNFDFGHLMPRQFVKVSDESISATIDYIFSLHAKYQHKAIYPAAVVFQSVRYISGKMDSMELAESFVDLFFTRVRSVTNTKSGVVQPSSGLQTDIVLLGYWISCLNHLQYFFHRDTACPFLAKSPKTLQELISTAQSLIFQLAFVMDAKLEPLLEPCILDYTSVPDLQTVYKAQWRMFKHKVALKSTYDEILEMLYPPSLEQQMKPSPLKIIQTLGALVYVLELHHVNDVYKQQCFAAVLYWLGSSIFNRILANKKYNTRVKALQIRLNLSYIQDWLRANNLVPYRAETLDFNDDSYPESIVGTETKLSNVARFHNNKQDPMDGTFYYNSLYKIGQHHLLPLVELLEWLQVMSGLTAEDLDLLKNIMNRFDVLSSKQLLHVVKQYRYEITEQKFPKNLKAHLKQNPTAGRQKAYYSGSDKLFLNPGQVFPLVLPRQLELLHQYGSDQKKIRLHQPLLPIQVIDDLEDLYDKCTDHDSQEGRGSEPENPGTDLFKELTVPTSIAYKTWEAEDDDNPWK</sequence>
<dbReference type="Gene3D" id="1.25.40.20">
    <property type="entry name" value="Ankyrin repeat-containing domain"/>
    <property type="match status" value="1"/>
</dbReference>
<dbReference type="InterPro" id="IPR002710">
    <property type="entry name" value="Dilute_dom"/>
</dbReference>
<dbReference type="InterPro" id="IPR052072">
    <property type="entry name" value="Vascular_dev_regulator"/>
</dbReference>
<dbReference type="AlphaFoldDB" id="A0AAN6I1H9"/>
<dbReference type="InterPro" id="IPR036770">
    <property type="entry name" value="Ankyrin_rpt-contain_sf"/>
</dbReference>
<feature type="region of interest" description="Disordered" evidence="1">
    <location>
        <begin position="704"/>
        <end position="726"/>
    </location>
</feature>
<dbReference type="SMART" id="SM00248">
    <property type="entry name" value="ANK"/>
    <property type="match status" value="2"/>
</dbReference>
<dbReference type="InterPro" id="IPR002110">
    <property type="entry name" value="Ankyrin_rpt"/>
</dbReference>
<dbReference type="PROSITE" id="PS51126">
    <property type="entry name" value="DILUTE"/>
    <property type="match status" value="1"/>
</dbReference>
<feature type="compositionally biased region" description="Basic and acidic residues" evidence="1">
    <location>
        <begin position="704"/>
        <end position="716"/>
    </location>
</feature>
<accession>A0AAN6I1H9</accession>
<evidence type="ECO:0000259" key="2">
    <source>
        <dbReference type="PROSITE" id="PS51126"/>
    </source>
</evidence>
<proteinExistence type="predicted"/>
<feature type="domain" description="Dilute" evidence="2">
    <location>
        <begin position="304"/>
        <end position="640"/>
    </location>
</feature>
<reference evidence="3" key="1">
    <citation type="journal article" date="2021" name="G3 (Bethesda)">
        <title>Genomic diversity, chromosomal rearrangements, and interspecies hybridization in the ogataea polymorpha species complex.</title>
        <authorList>
            <person name="Hanson S.J."/>
            <person name="Cinneide E.O."/>
            <person name="Salzberg L.I."/>
            <person name="Wolfe K.H."/>
            <person name="McGowan J."/>
            <person name="Fitzpatrick D.A."/>
            <person name="Matlin K."/>
        </authorList>
    </citation>
    <scope>NUCLEOTIDE SEQUENCE</scope>
    <source>
        <strain evidence="3">83-405-1</strain>
    </source>
</reference>
<dbReference type="EMBL" id="JAHLUH010000003">
    <property type="protein sequence ID" value="KAG7729239.1"/>
    <property type="molecule type" value="Genomic_DNA"/>
</dbReference>
<dbReference type="Pfam" id="PF12796">
    <property type="entry name" value="Ank_2"/>
    <property type="match status" value="1"/>
</dbReference>
<dbReference type="SMART" id="SM01132">
    <property type="entry name" value="DIL"/>
    <property type="match status" value="1"/>
</dbReference>
<evidence type="ECO:0000256" key="1">
    <source>
        <dbReference type="SAM" id="MobiDB-lite"/>
    </source>
</evidence>
<dbReference type="PANTHER" id="PTHR16027">
    <property type="entry name" value="DILUTE DOMAIN-CONTAINING PROTEIN YPR089W"/>
    <property type="match status" value="1"/>
</dbReference>
<dbReference type="GO" id="GO:0051020">
    <property type="term" value="F:GTPase binding"/>
    <property type="evidence" value="ECO:0007669"/>
    <property type="project" value="TreeGrafter"/>
</dbReference>